<keyword evidence="3" id="KW-1185">Reference proteome</keyword>
<evidence type="ECO:0000313" key="3">
    <source>
        <dbReference type="Proteomes" id="UP001467690"/>
    </source>
</evidence>
<protein>
    <submittedName>
        <fullName evidence="2">Sugar phosphate isomerase/epimerase family protein</fullName>
    </submittedName>
</protein>
<dbReference type="RefSeq" id="WP_350401676.1">
    <property type="nucleotide sequence ID" value="NZ_JBELOE010000200.1"/>
</dbReference>
<evidence type="ECO:0000259" key="1">
    <source>
        <dbReference type="Pfam" id="PF01261"/>
    </source>
</evidence>
<evidence type="ECO:0000313" key="2">
    <source>
        <dbReference type="EMBL" id="MER2492174.1"/>
    </source>
</evidence>
<dbReference type="EMBL" id="JBELOE010000200">
    <property type="protein sequence ID" value="MER2492174.1"/>
    <property type="molecule type" value="Genomic_DNA"/>
</dbReference>
<dbReference type="Proteomes" id="UP001467690">
    <property type="component" value="Unassembled WGS sequence"/>
</dbReference>
<dbReference type="SUPFAM" id="SSF51658">
    <property type="entry name" value="Xylose isomerase-like"/>
    <property type="match status" value="1"/>
</dbReference>
<dbReference type="InterPro" id="IPR013022">
    <property type="entry name" value="Xyl_isomerase-like_TIM-brl"/>
</dbReference>
<comment type="caution">
    <text evidence="2">The sequence shown here is derived from an EMBL/GenBank/DDBJ whole genome shotgun (WGS) entry which is preliminary data.</text>
</comment>
<organism evidence="2 3">
    <name type="scientific">Catenovulum sediminis</name>
    <dbReference type="NCBI Taxonomy" id="1740262"/>
    <lineage>
        <taxon>Bacteria</taxon>
        <taxon>Pseudomonadati</taxon>
        <taxon>Pseudomonadota</taxon>
        <taxon>Gammaproteobacteria</taxon>
        <taxon>Alteromonadales</taxon>
        <taxon>Alteromonadaceae</taxon>
        <taxon>Catenovulum</taxon>
    </lineage>
</organism>
<keyword evidence="2" id="KW-0413">Isomerase</keyword>
<dbReference type="PANTHER" id="PTHR12110">
    <property type="entry name" value="HYDROXYPYRUVATE ISOMERASE"/>
    <property type="match status" value="1"/>
</dbReference>
<dbReference type="InterPro" id="IPR050312">
    <property type="entry name" value="IolE/XylAMocC-like"/>
</dbReference>
<dbReference type="Gene3D" id="3.20.20.150">
    <property type="entry name" value="Divalent-metal-dependent TIM barrel enzymes"/>
    <property type="match status" value="1"/>
</dbReference>
<sequence>MALFNKLKGLVKHVISRVFIKEEGIMGLHLGVMQGRLLPKYQGRYQAHPVSYWEGEFKIAADLGLDYIEFILDYNDCELNPLLSSNGIKIIENVINETGVKVRSICADYFMVAPLHSAESQVSIDSIKMLRRLIINASKLCVTDIVIPCVDNSSLKKQVDIDRLIVAVNSVIPLCEEYKVNLSLETDLPPNDFAALLQQFDSTRVTVNYDIGNSAALGFNVEEELIAYGNRVSNVHIKDRVLGGGPVVLGEGDADFVKVFNLLKEIKYDGLFVMQAYRDEEGTSIFSSQMEWVKPYLETFYE</sequence>
<dbReference type="Pfam" id="PF01261">
    <property type="entry name" value="AP_endonuc_2"/>
    <property type="match status" value="1"/>
</dbReference>
<dbReference type="InterPro" id="IPR036237">
    <property type="entry name" value="Xyl_isomerase-like_sf"/>
</dbReference>
<dbReference type="GO" id="GO:0016853">
    <property type="term" value="F:isomerase activity"/>
    <property type="evidence" value="ECO:0007669"/>
    <property type="project" value="UniProtKB-KW"/>
</dbReference>
<gene>
    <name evidence="2" type="ORF">ABS311_09800</name>
</gene>
<name>A0ABV1RGW2_9ALTE</name>
<reference evidence="2 3" key="1">
    <citation type="submission" date="2024-06" db="EMBL/GenBank/DDBJ databases">
        <authorList>
            <person name="Chen R.Y."/>
        </authorList>
    </citation>
    <scope>NUCLEOTIDE SEQUENCE [LARGE SCALE GENOMIC DNA]</scope>
    <source>
        <strain evidence="2 3">D2</strain>
    </source>
</reference>
<accession>A0ABV1RGW2</accession>
<dbReference type="PANTHER" id="PTHR12110:SF53">
    <property type="entry name" value="BLR5974 PROTEIN"/>
    <property type="match status" value="1"/>
</dbReference>
<feature type="domain" description="Xylose isomerase-like TIM barrel" evidence="1">
    <location>
        <begin position="57"/>
        <end position="295"/>
    </location>
</feature>
<proteinExistence type="predicted"/>